<evidence type="ECO:0000256" key="4">
    <source>
        <dbReference type="ARBA" id="ARBA00022737"/>
    </source>
</evidence>
<protein>
    <recommendedName>
        <fullName evidence="1">non-specific serine/threonine protein kinase</fullName>
        <ecNumber evidence="1">2.7.11.1</ecNumber>
    </recommendedName>
</protein>
<evidence type="ECO:0000259" key="7">
    <source>
        <dbReference type="PROSITE" id="PS51146"/>
    </source>
</evidence>
<dbReference type="GO" id="GO:0005524">
    <property type="term" value="F:ATP binding"/>
    <property type="evidence" value="ECO:0007669"/>
    <property type="project" value="InterPro"/>
</dbReference>
<dbReference type="PRINTS" id="PR01874">
    <property type="entry name" value="DNAREPAIRADA"/>
</dbReference>
<dbReference type="InterPro" id="IPR030665">
    <property type="entry name" value="KaiC"/>
</dbReference>
<dbReference type="PIRSF" id="PIRSF039117">
    <property type="entry name" value="KaiC"/>
    <property type="match status" value="1"/>
</dbReference>
<accession>A0A871BJ03</accession>
<keyword evidence="6" id="KW-0378">Hydrolase</keyword>
<evidence type="ECO:0000256" key="6">
    <source>
        <dbReference type="ARBA" id="ARBA00022801"/>
    </source>
</evidence>
<name>A0A871BJ03_HALGI</name>
<evidence type="ECO:0000256" key="5">
    <source>
        <dbReference type="ARBA" id="ARBA00022777"/>
    </source>
</evidence>
<evidence type="ECO:0000313" key="9">
    <source>
        <dbReference type="Proteomes" id="UP000663064"/>
    </source>
</evidence>
<dbReference type="InterPro" id="IPR051347">
    <property type="entry name" value="Circadian_clock_KaiC-rel"/>
</dbReference>
<dbReference type="GeneID" id="59460304"/>
<dbReference type="EMBL" id="CP063205">
    <property type="protein sequence ID" value="QOS12779.1"/>
    <property type="molecule type" value="Genomic_DNA"/>
</dbReference>
<dbReference type="GO" id="GO:0016787">
    <property type="term" value="F:hydrolase activity"/>
    <property type="evidence" value="ECO:0007669"/>
    <property type="project" value="UniProtKB-KW"/>
</dbReference>
<dbReference type="GO" id="GO:0004674">
    <property type="term" value="F:protein serine/threonine kinase activity"/>
    <property type="evidence" value="ECO:0007669"/>
    <property type="project" value="UniProtKB-EC"/>
</dbReference>
<dbReference type="InterPro" id="IPR014774">
    <property type="entry name" value="KaiC-like_dom"/>
</dbReference>
<evidence type="ECO:0000256" key="2">
    <source>
        <dbReference type="ARBA" id="ARBA00022553"/>
    </source>
</evidence>
<evidence type="ECO:0000256" key="3">
    <source>
        <dbReference type="ARBA" id="ARBA00022679"/>
    </source>
</evidence>
<organism evidence="8 9">
    <name type="scientific">Haloferax gibbonsii</name>
    <dbReference type="NCBI Taxonomy" id="35746"/>
    <lineage>
        <taxon>Archaea</taxon>
        <taxon>Methanobacteriati</taxon>
        <taxon>Methanobacteriota</taxon>
        <taxon>Stenosarchaea group</taxon>
        <taxon>Halobacteria</taxon>
        <taxon>Halobacteriales</taxon>
        <taxon>Haloferacaceae</taxon>
        <taxon>Haloferax</taxon>
    </lineage>
</organism>
<keyword evidence="2" id="KW-0597">Phosphoprotein</keyword>
<dbReference type="InterPro" id="IPR003593">
    <property type="entry name" value="AAA+_ATPase"/>
</dbReference>
<dbReference type="Proteomes" id="UP000663064">
    <property type="component" value="Chromosome"/>
</dbReference>
<dbReference type="PANTHER" id="PTHR42926:SF1">
    <property type="entry name" value="CIRCADIAN CLOCK OSCILLATOR PROTEIN KAIC 1"/>
    <property type="match status" value="1"/>
</dbReference>
<dbReference type="RefSeq" id="WP_193492629.1">
    <property type="nucleotide sequence ID" value="NZ_CP063205.1"/>
</dbReference>
<dbReference type="Pfam" id="PF06745">
    <property type="entry name" value="ATPase"/>
    <property type="match status" value="2"/>
</dbReference>
<evidence type="ECO:0000313" key="8">
    <source>
        <dbReference type="EMBL" id="QOS12779.1"/>
    </source>
</evidence>
<dbReference type="InterPro" id="IPR027417">
    <property type="entry name" value="P-loop_NTPase"/>
</dbReference>
<dbReference type="AlphaFoldDB" id="A0A871BJ03"/>
<keyword evidence="4" id="KW-0677">Repeat</keyword>
<sequence length="479" mass="52796">MDSLSSGIPGLDTVLHGGFARGRMYLVRGEPGAGKSLLGAHFLEAGLEADESVVYMHGEESKENVLLNAKQVDIDISGAHFLDLGPETEFFTEDQSYDLVEPGDVQSERITEDIMQAIEEYDPSRILIDPITQIKYIETDQYQYRKRLLSLMRYLRDRETTVVGTLTTRSDDSGNWPEDAESLSDGLLDLTNGTAGRRCEVKKHRGLGQEAGTHGLEIRAQGLEVYPRVVPQQRTTPFDPNVLTSGNDSLDALLGGGVREGSVTFISGPSGVGKTTTGTQFLHGVASQGKTTLGFLFEESTDQFSYRAEKLGTPVRDLVDRGLLELHDIEPLVRSPEEFAQLVLDAVERRDPEIVLIDGIAGYKMSIQGDDMQLVRRLHTLTRTLKQRDISVIITDEVGRVTGVESPTSAGASYLADNVVFLSYVEQAGGMERMIGVLKKRLGDFDNQFHRFTIEDAQGLQLHGPFETAPDITRGLFDE</sequence>
<dbReference type="Gene3D" id="3.40.50.300">
    <property type="entry name" value="P-loop containing nucleotide triphosphate hydrolases"/>
    <property type="match status" value="2"/>
</dbReference>
<dbReference type="InterPro" id="IPR010624">
    <property type="entry name" value="KaiC_dom"/>
</dbReference>
<dbReference type="PANTHER" id="PTHR42926">
    <property type="match status" value="1"/>
</dbReference>
<feature type="domain" description="KaiC" evidence="7">
    <location>
        <begin position="241"/>
        <end position="476"/>
    </location>
</feature>
<keyword evidence="5" id="KW-0418">Kinase</keyword>
<evidence type="ECO:0000256" key="1">
    <source>
        <dbReference type="ARBA" id="ARBA00012513"/>
    </source>
</evidence>
<proteinExistence type="predicted"/>
<reference evidence="8" key="1">
    <citation type="journal article" date="2021" name="Front. Microbiol.">
        <title>Cellular and Genomic Properties of Haloferax gibbonsii LR2-5, the Host of Euryarchaeal Virus HFTV1.</title>
        <authorList>
            <person name="Tittes C."/>
            <person name="Schwarzer S."/>
            <person name="Pfeiffer F."/>
            <person name="Dyall-Smith M."/>
            <person name="Rodriguez-Franco M."/>
            <person name="Oksanen H.M."/>
            <person name="Quax T.E.F."/>
        </authorList>
    </citation>
    <scope>NUCLEOTIDE SEQUENCE</scope>
    <source>
        <strain evidence="8">LR2-5</strain>
    </source>
</reference>
<feature type="domain" description="KaiC" evidence="7">
    <location>
        <begin position="2"/>
        <end position="239"/>
    </location>
</feature>
<keyword evidence="3" id="KW-0808">Transferase</keyword>
<dbReference type="SMART" id="SM00382">
    <property type="entry name" value="AAA"/>
    <property type="match status" value="2"/>
</dbReference>
<dbReference type="EC" id="2.7.11.1" evidence="1"/>
<dbReference type="PROSITE" id="PS51146">
    <property type="entry name" value="KAIC"/>
    <property type="match status" value="2"/>
</dbReference>
<dbReference type="SUPFAM" id="SSF52540">
    <property type="entry name" value="P-loop containing nucleoside triphosphate hydrolases"/>
    <property type="match status" value="2"/>
</dbReference>
<gene>
    <name evidence="8" type="ORF">HfgLR_13255</name>
</gene>